<dbReference type="InterPro" id="IPR029058">
    <property type="entry name" value="AB_hydrolase_fold"/>
</dbReference>
<keyword evidence="27" id="KW-1185">Reference proteome</keyword>
<evidence type="ECO:0000256" key="18">
    <source>
        <dbReference type="ARBA" id="ARBA00031195"/>
    </source>
</evidence>
<dbReference type="GO" id="GO:0006631">
    <property type="term" value="P:fatty acid metabolic process"/>
    <property type="evidence" value="ECO:0007669"/>
    <property type="project" value="UniProtKB-KW"/>
</dbReference>
<dbReference type="InterPro" id="IPR050565">
    <property type="entry name" value="LYPA1-2/EST-like"/>
</dbReference>
<evidence type="ECO:0000256" key="14">
    <source>
        <dbReference type="ARBA" id="ARBA00022990"/>
    </source>
</evidence>
<evidence type="ECO:0000256" key="13">
    <source>
        <dbReference type="ARBA" id="ARBA00022832"/>
    </source>
</evidence>
<dbReference type="GeneTree" id="ENSGT00940000154185"/>
<sequence length="195" mass="21226">MCGNSMSVPLPAIVPAARKATAAVIFLHGLGDTGHGWAEAFAGIRTPHVKYICPHAPIKPVTLNMGMSMPSWFDIIGLQTDAEEDEAGIKQASENIKALIDQEVKNGIPSHRIVLGGFSQASRNSANNEMHVLQCHGEADPLVPVMFGCLTVEKLKTLCNPSNIIFKTYPRMPHSACPEEMMDIKQFIEKQLPPI</sequence>
<evidence type="ECO:0000256" key="12">
    <source>
        <dbReference type="ARBA" id="ARBA00022824"/>
    </source>
</evidence>
<keyword evidence="15" id="KW-0443">Lipid metabolism</keyword>
<dbReference type="FunFam" id="3.40.50.1820:FF:000706">
    <property type="entry name" value="Lypla1 protein"/>
    <property type="match status" value="1"/>
</dbReference>
<dbReference type="EC" id="3.1.2.22" evidence="7"/>
<comment type="subunit">
    <text evidence="6">Homodimer.</text>
</comment>
<comment type="catalytic activity">
    <reaction evidence="24">
        <text>1-hexadecanoyl-sn-glycero-3-phosphocholine + H2O = sn-glycerol 3-phosphocholine + hexadecanoate + H(+)</text>
        <dbReference type="Rhea" id="RHEA:40435"/>
        <dbReference type="ChEBI" id="CHEBI:7896"/>
        <dbReference type="ChEBI" id="CHEBI:15377"/>
        <dbReference type="ChEBI" id="CHEBI:15378"/>
        <dbReference type="ChEBI" id="CHEBI:16870"/>
        <dbReference type="ChEBI" id="CHEBI:72998"/>
    </reaction>
    <physiologicalReaction direction="left-to-right" evidence="24">
        <dbReference type="Rhea" id="RHEA:40436"/>
    </physiologicalReaction>
</comment>
<keyword evidence="11" id="KW-0378">Hydrolase</keyword>
<keyword evidence="14" id="KW-0007">Acetylation</keyword>
<reference evidence="27" key="1">
    <citation type="journal article" date="2018" name="PLoS ONE">
        <title>Chinook salmon (Oncorhynchus tshawytscha) genome and transcriptome.</title>
        <authorList>
            <person name="Christensen K.A."/>
            <person name="Leong J.S."/>
            <person name="Sakhrani D."/>
            <person name="Biagi C.A."/>
            <person name="Minkley D.R."/>
            <person name="Withler R.E."/>
            <person name="Rondeau E.B."/>
            <person name="Koop B.F."/>
            <person name="Devlin R.H."/>
        </authorList>
    </citation>
    <scope>NUCLEOTIDE SEQUENCE [LARGE SCALE GENOMIC DNA]</scope>
</reference>
<dbReference type="GO" id="GO:0052689">
    <property type="term" value="F:carboxylic ester hydrolase activity"/>
    <property type="evidence" value="ECO:0007669"/>
    <property type="project" value="TreeGrafter"/>
</dbReference>
<evidence type="ECO:0000256" key="24">
    <source>
        <dbReference type="ARBA" id="ARBA00048656"/>
    </source>
</evidence>
<comment type="catalytic activity">
    <reaction evidence="22">
        <text>S-hexadecanoyl-L-cysteinyl-[protein] + H2O = L-cysteinyl-[protein] + hexadecanoate + H(+)</text>
        <dbReference type="Rhea" id="RHEA:19233"/>
        <dbReference type="Rhea" id="RHEA-COMP:10131"/>
        <dbReference type="Rhea" id="RHEA-COMP:11032"/>
        <dbReference type="ChEBI" id="CHEBI:7896"/>
        <dbReference type="ChEBI" id="CHEBI:15377"/>
        <dbReference type="ChEBI" id="CHEBI:15378"/>
        <dbReference type="ChEBI" id="CHEBI:29950"/>
        <dbReference type="ChEBI" id="CHEBI:74151"/>
        <dbReference type="EC" id="3.1.2.22"/>
    </reaction>
</comment>
<evidence type="ECO:0000256" key="11">
    <source>
        <dbReference type="ARBA" id="ARBA00022801"/>
    </source>
</evidence>
<evidence type="ECO:0000256" key="16">
    <source>
        <dbReference type="ARBA" id="ARBA00023136"/>
    </source>
</evidence>
<dbReference type="AlphaFoldDB" id="A0AAZ3RT00"/>
<evidence type="ECO:0000256" key="7">
    <source>
        <dbReference type="ARBA" id="ARBA00012423"/>
    </source>
</evidence>
<dbReference type="GO" id="GO:0008474">
    <property type="term" value="F:palmitoyl-(protein) hydrolase activity"/>
    <property type="evidence" value="ECO:0007669"/>
    <property type="project" value="UniProtKB-EC"/>
</dbReference>
<evidence type="ECO:0000256" key="22">
    <source>
        <dbReference type="ARBA" id="ARBA00047337"/>
    </source>
</evidence>
<evidence type="ECO:0000256" key="23">
    <source>
        <dbReference type="ARBA" id="ARBA00048000"/>
    </source>
</evidence>
<accession>A0AAZ3RT00</accession>
<feature type="domain" description="Phospholipase/carboxylesterase/thioesterase" evidence="25">
    <location>
        <begin position="125"/>
        <end position="191"/>
    </location>
</feature>
<dbReference type="GO" id="GO:0031965">
    <property type="term" value="C:nuclear membrane"/>
    <property type="evidence" value="ECO:0007669"/>
    <property type="project" value="UniProtKB-SubCell"/>
</dbReference>
<reference evidence="26" key="3">
    <citation type="submission" date="2025-09" db="UniProtKB">
        <authorList>
            <consortium name="Ensembl"/>
        </authorList>
    </citation>
    <scope>IDENTIFICATION</scope>
</reference>
<evidence type="ECO:0000256" key="10">
    <source>
        <dbReference type="ARBA" id="ARBA00022490"/>
    </source>
</evidence>
<keyword evidence="13" id="KW-0276">Fatty acid metabolism</keyword>
<evidence type="ECO:0000256" key="20">
    <source>
        <dbReference type="ARBA" id="ARBA00042324"/>
    </source>
</evidence>
<feature type="domain" description="Phospholipase/carboxylesterase/thioesterase" evidence="25">
    <location>
        <begin position="11"/>
        <end position="120"/>
    </location>
</feature>
<dbReference type="Ensembl" id="ENSOTST00005120548.1">
    <property type="protein sequence ID" value="ENSOTSP00005143375.1"/>
    <property type="gene ID" value="ENSOTSG00005022894.2"/>
</dbReference>
<comment type="similarity">
    <text evidence="5">Belongs to the AB hydrolase superfamily. AB hydrolase 2 family.</text>
</comment>
<comment type="function">
    <text evidence="21">Acts as an acyl-protein thioesterase. Hydrolyzes fatty acids from S-acylated cysteine residues in proteins such as trimeric G alpha proteins or HRAS. Acts as a palmitoyl thioesterase that catalyzes depalmitoylation of proteins, such as ADRB2, KCNMA1 and SQSTM1. Acts as a negative regulator of autophagy by mediating palmitoylation of SQSTM1, decreasing affinity between SQSTM1 and ATG8 proteins and recruitment of ubiquitinated cargo proteins to autophagosomes. Acts as a lysophospholipase and hydrolyzes lysophosphatidylcholine (lyso-PC). Also hydrolyzes lysophosphatidylethanolamine (lyso-PE), lysophosphatidylinositol (lyso-PI) and lysophosphatidylserine (lyso-PS). Has much higher thioesterase activity than lysophospholipase activity. Contributes to the production of lysophosphatidic acid (LPA) during blood coagulation by recognizing and cleaving plasma phospholipids to generate lysophospholipids which in turn act as substrates for ENPP2 to produce LPA.</text>
</comment>
<dbReference type="Pfam" id="PF02230">
    <property type="entry name" value="Abhydrolase_2"/>
    <property type="match status" value="2"/>
</dbReference>
<organism evidence="26 27">
    <name type="scientific">Oncorhynchus tshawytscha</name>
    <name type="common">Chinook salmon</name>
    <name type="synonym">Salmo tshawytscha</name>
    <dbReference type="NCBI Taxonomy" id="74940"/>
    <lineage>
        <taxon>Eukaryota</taxon>
        <taxon>Metazoa</taxon>
        <taxon>Chordata</taxon>
        <taxon>Craniata</taxon>
        <taxon>Vertebrata</taxon>
        <taxon>Euteleostomi</taxon>
        <taxon>Actinopterygii</taxon>
        <taxon>Neopterygii</taxon>
        <taxon>Teleostei</taxon>
        <taxon>Protacanthopterygii</taxon>
        <taxon>Salmoniformes</taxon>
        <taxon>Salmonidae</taxon>
        <taxon>Salmoninae</taxon>
        <taxon>Oncorhynchus</taxon>
    </lineage>
</organism>
<comment type="catalytic activity">
    <reaction evidence="23">
        <text>a 1-(9Z-octadecenoyl)-2-acyl-sn-glycero-3-phosphocholine + H2O = a 2-acyl-sn-glycero-3-phosphocholine + (9Z)-octadecenoate + H(+)</text>
        <dbReference type="Rhea" id="RHEA:41720"/>
        <dbReference type="ChEBI" id="CHEBI:15377"/>
        <dbReference type="ChEBI" id="CHEBI:15378"/>
        <dbReference type="ChEBI" id="CHEBI:30823"/>
        <dbReference type="ChEBI" id="CHEBI:57875"/>
        <dbReference type="ChEBI" id="CHEBI:78421"/>
    </reaction>
    <physiologicalReaction direction="left-to-right" evidence="23">
        <dbReference type="Rhea" id="RHEA:41721"/>
    </physiologicalReaction>
</comment>
<dbReference type="InterPro" id="IPR003140">
    <property type="entry name" value="PLipase/COase/thioEstase"/>
</dbReference>
<name>A0AAZ3RT00_ONCTS</name>
<dbReference type="PANTHER" id="PTHR10655:SF22">
    <property type="entry name" value="ACYL-PROTEIN THIOESTERASE 1"/>
    <property type="match status" value="1"/>
</dbReference>
<evidence type="ECO:0000256" key="8">
    <source>
        <dbReference type="ARBA" id="ARBA00014923"/>
    </source>
</evidence>
<evidence type="ECO:0000313" key="27">
    <source>
        <dbReference type="Proteomes" id="UP000694402"/>
    </source>
</evidence>
<dbReference type="Gene3D" id="3.40.50.1820">
    <property type="entry name" value="alpha/beta hydrolase"/>
    <property type="match status" value="2"/>
</dbReference>
<keyword evidence="16" id="KW-0472">Membrane</keyword>
<gene>
    <name evidence="26" type="primary">LYPLA1</name>
</gene>
<keyword evidence="12" id="KW-0256">Endoplasmic reticulum</keyword>
<evidence type="ECO:0000313" key="26">
    <source>
        <dbReference type="Ensembl" id="ENSOTSP00005143375.1"/>
    </source>
</evidence>
<comment type="subcellular location">
    <subcellularLocation>
        <location evidence="2">Cell membrane</location>
    </subcellularLocation>
    <subcellularLocation>
        <location evidence="4">Cytoplasm</location>
    </subcellularLocation>
    <subcellularLocation>
        <location evidence="3">Endoplasmic reticulum</location>
    </subcellularLocation>
    <subcellularLocation>
        <location evidence="1">Nucleus membrane</location>
    </subcellularLocation>
</comment>
<evidence type="ECO:0000256" key="1">
    <source>
        <dbReference type="ARBA" id="ARBA00004126"/>
    </source>
</evidence>
<dbReference type="SUPFAM" id="SSF53474">
    <property type="entry name" value="alpha/beta-Hydrolases"/>
    <property type="match status" value="1"/>
</dbReference>
<evidence type="ECO:0000256" key="19">
    <source>
        <dbReference type="ARBA" id="ARBA00042319"/>
    </source>
</evidence>
<evidence type="ECO:0000256" key="5">
    <source>
        <dbReference type="ARBA" id="ARBA00006499"/>
    </source>
</evidence>
<evidence type="ECO:0000256" key="21">
    <source>
        <dbReference type="ARBA" id="ARBA00045255"/>
    </source>
</evidence>
<evidence type="ECO:0000256" key="9">
    <source>
        <dbReference type="ARBA" id="ARBA00022475"/>
    </source>
</evidence>
<keyword evidence="10" id="KW-0963">Cytoplasm</keyword>
<evidence type="ECO:0000259" key="25">
    <source>
        <dbReference type="Pfam" id="PF02230"/>
    </source>
</evidence>
<evidence type="ECO:0000256" key="17">
    <source>
        <dbReference type="ARBA" id="ARBA00023242"/>
    </source>
</evidence>
<evidence type="ECO:0000256" key="15">
    <source>
        <dbReference type="ARBA" id="ARBA00023098"/>
    </source>
</evidence>
<dbReference type="GO" id="GO:0005783">
    <property type="term" value="C:endoplasmic reticulum"/>
    <property type="evidence" value="ECO:0007669"/>
    <property type="project" value="UniProtKB-SubCell"/>
</dbReference>
<reference evidence="26" key="2">
    <citation type="submission" date="2025-08" db="UniProtKB">
        <authorList>
            <consortium name="Ensembl"/>
        </authorList>
    </citation>
    <scope>IDENTIFICATION</scope>
</reference>
<evidence type="ECO:0000256" key="4">
    <source>
        <dbReference type="ARBA" id="ARBA00004496"/>
    </source>
</evidence>
<evidence type="ECO:0000256" key="2">
    <source>
        <dbReference type="ARBA" id="ARBA00004236"/>
    </source>
</evidence>
<keyword evidence="9" id="KW-1003">Cell membrane</keyword>
<dbReference type="Proteomes" id="UP000694402">
    <property type="component" value="Unassembled WGS sequence"/>
</dbReference>
<proteinExistence type="inferred from homology"/>
<keyword evidence="17" id="KW-0539">Nucleus</keyword>
<evidence type="ECO:0000256" key="3">
    <source>
        <dbReference type="ARBA" id="ARBA00004240"/>
    </source>
</evidence>
<protein>
    <recommendedName>
        <fullName evidence="8">Acyl-protein thioesterase 1</fullName>
        <ecNumber evidence="7">3.1.2.22</ecNumber>
    </recommendedName>
    <alternativeName>
        <fullName evidence="20">Lysophospholipase 1</fullName>
    </alternativeName>
    <alternativeName>
        <fullName evidence="19">Lysophospholipase I</fullName>
    </alternativeName>
    <alternativeName>
        <fullName evidence="18">Palmitoyl-protein hydrolase</fullName>
    </alternativeName>
</protein>
<dbReference type="GO" id="GO:0005886">
    <property type="term" value="C:plasma membrane"/>
    <property type="evidence" value="ECO:0007669"/>
    <property type="project" value="UniProtKB-SubCell"/>
</dbReference>
<evidence type="ECO:0000256" key="6">
    <source>
        <dbReference type="ARBA" id="ARBA00011738"/>
    </source>
</evidence>
<dbReference type="PANTHER" id="PTHR10655">
    <property type="entry name" value="LYSOPHOSPHOLIPASE-RELATED"/>
    <property type="match status" value="1"/>
</dbReference>